<keyword evidence="6" id="KW-0106">Calcium</keyword>
<evidence type="ECO:0000313" key="13">
    <source>
        <dbReference type="EMBL" id="PMD27022.1"/>
    </source>
</evidence>
<keyword evidence="7" id="KW-1133">Transmembrane helix</keyword>
<dbReference type="PROSITE" id="PS51847">
    <property type="entry name" value="SMP"/>
    <property type="match status" value="1"/>
</dbReference>
<keyword evidence="4" id="KW-0479">Metal-binding</keyword>
<gene>
    <name evidence="13" type="ORF">NA56DRAFT_590204</name>
</gene>
<evidence type="ECO:0000256" key="1">
    <source>
        <dbReference type="ARBA" id="ARBA00004370"/>
    </source>
</evidence>
<dbReference type="GO" id="GO:0012505">
    <property type="term" value="C:endomembrane system"/>
    <property type="evidence" value="ECO:0007669"/>
    <property type="project" value="UniProtKB-ARBA"/>
</dbReference>
<comment type="subcellular location">
    <subcellularLocation>
        <location evidence="1">Membrane</location>
    </subcellularLocation>
</comment>
<dbReference type="AlphaFoldDB" id="A0A2J6QL88"/>
<reference evidence="13 14" key="1">
    <citation type="submission" date="2016-05" db="EMBL/GenBank/DDBJ databases">
        <title>A degradative enzymes factory behind the ericoid mycorrhizal symbiosis.</title>
        <authorList>
            <consortium name="DOE Joint Genome Institute"/>
            <person name="Martino E."/>
            <person name="Morin E."/>
            <person name="Grelet G."/>
            <person name="Kuo A."/>
            <person name="Kohler A."/>
            <person name="Daghino S."/>
            <person name="Barry K."/>
            <person name="Choi C."/>
            <person name="Cichocki N."/>
            <person name="Clum A."/>
            <person name="Copeland A."/>
            <person name="Hainaut M."/>
            <person name="Haridas S."/>
            <person name="Labutti K."/>
            <person name="Lindquist E."/>
            <person name="Lipzen A."/>
            <person name="Khouja H.-R."/>
            <person name="Murat C."/>
            <person name="Ohm R."/>
            <person name="Olson A."/>
            <person name="Spatafora J."/>
            <person name="Veneault-Fourrey C."/>
            <person name="Henrissat B."/>
            <person name="Grigoriev I."/>
            <person name="Martin F."/>
            <person name="Perotto S."/>
        </authorList>
    </citation>
    <scope>NUCLEOTIDE SEQUENCE [LARGE SCALE GENOMIC DNA]</scope>
    <source>
        <strain evidence="13 14">UAMH 7357</strain>
    </source>
</reference>
<dbReference type="GO" id="GO:0046872">
    <property type="term" value="F:metal ion binding"/>
    <property type="evidence" value="ECO:0007669"/>
    <property type="project" value="UniProtKB-KW"/>
</dbReference>
<dbReference type="EMBL" id="KZ613466">
    <property type="protein sequence ID" value="PMD27022.1"/>
    <property type="molecule type" value="Genomic_DNA"/>
</dbReference>
<dbReference type="SMART" id="SM00239">
    <property type="entry name" value="C2"/>
    <property type="match status" value="2"/>
</dbReference>
<dbReference type="OrthoDB" id="1029639at2759"/>
<dbReference type="GO" id="GO:0016020">
    <property type="term" value="C:membrane"/>
    <property type="evidence" value="ECO:0007669"/>
    <property type="project" value="UniProtKB-SubCell"/>
</dbReference>
<organism evidence="13 14">
    <name type="scientific">Hyaloscypha hepaticicola</name>
    <dbReference type="NCBI Taxonomy" id="2082293"/>
    <lineage>
        <taxon>Eukaryota</taxon>
        <taxon>Fungi</taxon>
        <taxon>Dikarya</taxon>
        <taxon>Ascomycota</taxon>
        <taxon>Pezizomycotina</taxon>
        <taxon>Leotiomycetes</taxon>
        <taxon>Helotiales</taxon>
        <taxon>Hyaloscyphaceae</taxon>
        <taxon>Hyaloscypha</taxon>
    </lineage>
</organism>
<keyword evidence="5" id="KW-0677">Repeat</keyword>
<proteinExistence type="predicted"/>
<dbReference type="GO" id="GO:0008289">
    <property type="term" value="F:lipid binding"/>
    <property type="evidence" value="ECO:0007669"/>
    <property type="project" value="UniProtKB-KW"/>
</dbReference>
<evidence type="ECO:0000256" key="3">
    <source>
        <dbReference type="ARBA" id="ARBA00022692"/>
    </source>
</evidence>
<name>A0A2J6QL88_9HELO</name>
<dbReference type="InterPro" id="IPR039010">
    <property type="entry name" value="Synaptotagmin_SMP"/>
</dbReference>
<dbReference type="Pfam" id="PF00168">
    <property type="entry name" value="C2"/>
    <property type="match status" value="2"/>
</dbReference>
<accession>A0A2J6QL88</accession>
<dbReference type="InterPro" id="IPR031468">
    <property type="entry name" value="SMP_LBD"/>
</dbReference>
<evidence type="ECO:0000256" key="2">
    <source>
        <dbReference type="ARBA" id="ARBA00022448"/>
    </source>
</evidence>
<dbReference type="PROSITE" id="PS50004">
    <property type="entry name" value="C2"/>
    <property type="match status" value="1"/>
</dbReference>
<feature type="domain" description="C2" evidence="11">
    <location>
        <begin position="181"/>
        <end position="314"/>
    </location>
</feature>
<evidence type="ECO:0008006" key="15">
    <source>
        <dbReference type="Google" id="ProtNLM"/>
    </source>
</evidence>
<evidence type="ECO:0000256" key="9">
    <source>
        <dbReference type="ARBA" id="ARBA00023121"/>
    </source>
</evidence>
<dbReference type="STRING" id="1745343.A0A2J6QL88"/>
<dbReference type="Pfam" id="PF17047">
    <property type="entry name" value="SMP_LBD"/>
    <property type="match status" value="1"/>
</dbReference>
<dbReference type="Proteomes" id="UP000235672">
    <property type="component" value="Unassembled WGS sequence"/>
</dbReference>
<evidence type="ECO:0000313" key="14">
    <source>
        <dbReference type="Proteomes" id="UP000235672"/>
    </source>
</evidence>
<dbReference type="InterPro" id="IPR051634">
    <property type="entry name" value="Extended_Synaptotagmin"/>
</dbReference>
<evidence type="ECO:0000256" key="5">
    <source>
        <dbReference type="ARBA" id="ARBA00022737"/>
    </source>
</evidence>
<evidence type="ECO:0000259" key="12">
    <source>
        <dbReference type="PROSITE" id="PS51847"/>
    </source>
</evidence>
<dbReference type="GO" id="GO:0006869">
    <property type="term" value="P:lipid transport"/>
    <property type="evidence" value="ECO:0007669"/>
    <property type="project" value="UniProtKB-KW"/>
</dbReference>
<evidence type="ECO:0000256" key="4">
    <source>
        <dbReference type="ARBA" id="ARBA00022723"/>
    </source>
</evidence>
<keyword evidence="9" id="KW-0446">Lipid-binding</keyword>
<dbReference type="PANTHER" id="PTHR45761">
    <property type="entry name" value="EXTENDED SYNAPTOTAGMIN-LIKE PROTEIN 2, ISOFORM C"/>
    <property type="match status" value="1"/>
</dbReference>
<keyword evidence="8" id="KW-0445">Lipid transport</keyword>
<keyword evidence="3" id="KW-0812">Transmembrane</keyword>
<dbReference type="GO" id="GO:0005737">
    <property type="term" value="C:cytoplasm"/>
    <property type="evidence" value="ECO:0007669"/>
    <property type="project" value="UniProtKB-ARBA"/>
</dbReference>
<dbReference type="CDD" id="cd21670">
    <property type="entry name" value="SMP_ESyt"/>
    <property type="match status" value="1"/>
</dbReference>
<dbReference type="Gene3D" id="2.60.40.150">
    <property type="entry name" value="C2 domain"/>
    <property type="match status" value="2"/>
</dbReference>
<evidence type="ECO:0000256" key="7">
    <source>
        <dbReference type="ARBA" id="ARBA00022989"/>
    </source>
</evidence>
<keyword evidence="10" id="KW-0472">Membrane</keyword>
<dbReference type="SUPFAM" id="SSF49562">
    <property type="entry name" value="C2 domain (Calcium/lipid-binding domain, CaLB)"/>
    <property type="match status" value="2"/>
</dbReference>
<evidence type="ECO:0000256" key="6">
    <source>
        <dbReference type="ARBA" id="ARBA00022837"/>
    </source>
</evidence>
<keyword evidence="2" id="KW-0813">Transport</keyword>
<dbReference type="CDD" id="cd00030">
    <property type="entry name" value="C2"/>
    <property type="match status" value="1"/>
</dbReference>
<evidence type="ECO:0000256" key="10">
    <source>
        <dbReference type="ARBA" id="ARBA00023136"/>
    </source>
</evidence>
<dbReference type="PANTHER" id="PTHR45761:SF1">
    <property type="entry name" value="EXTENDED SYNAPTOTAGMIN-LIKE PROTEIN 2, ISOFORM C"/>
    <property type="match status" value="1"/>
</dbReference>
<feature type="domain" description="SMP-LTD" evidence="12">
    <location>
        <begin position="13"/>
        <end position="190"/>
    </location>
</feature>
<dbReference type="InterPro" id="IPR035892">
    <property type="entry name" value="C2_domain_sf"/>
</dbReference>
<dbReference type="InterPro" id="IPR000008">
    <property type="entry name" value="C2_dom"/>
</dbReference>
<keyword evidence="14" id="KW-1185">Reference proteome</keyword>
<protein>
    <recommendedName>
        <fullName evidence="15">C2 domain-containing protein</fullName>
    </recommendedName>
</protein>
<sequence length="490" mass="52706">MSTLVEKLTAEGDGDSAGFLNDLVALLWPNINVAGSKMTKEIADPMFKTMLPGLLSSLHFTKVDLGNTPIVLSNVLVTKIGTDGIKLDLNVDWDGKSDIELKGEMIPALGVKGVELHGRLSILLCPLTNIIPLMGAAQVAFINPPVLKLHFTGAADIANFSVVDSAVCKVILSIINSMAVLPNRFFVKIDANNDYFMTYYQPLGIIRVTVEKAWGFAEEAKTKTKKLFSKLTGASPDCYAKVGVGAEESWETSVKNNTTTPTWNETHDFVVTDFDQCITVDVEDKDVGSDDPVGLAVTTVKEILMADGKKELGLVRKGKETDGKLSLSCQFFQFAADSSSFSASDHKGDGLLCGLLTVLVAGAFGIKGQREELKPSVVVSWGSKHRFQTAVKMDAPGTDINNPSFDQQFRVLVTAEMVGSGAENLRIACMNKETEIGAADVPFTDLLKAPNMTLEDKFGVGNGTTVRASIRLSGVKAATMEETALPQRTK</sequence>
<evidence type="ECO:0000256" key="8">
    <source>
        <dbReference type="ARBA" id="ARBA00023055"/>
    </source>
</evidence>
<evidence type="ECO:0000259" key="11">
    <source>
        <dbReference type="PROSITE" id="PS50004"/>
    </source>
</evidence>